<dbReference type="GO" id="GO:0043856">
    <property type="term" value="F:anti-sigma factor antagonist activity"/>
    <property type="evidence" value="ECO:0007669"/>
    <property type="project" value="TreeGrafter"/>
</dbReference>
<dbReference type="InterPro" id="IPR003594">
    <property type="entry name" value="HATPase_dom"/>
</dbReference>
<dbReference type="SUPFAM" id="SSF52091">
    <property type="entry name" value="SpoIIaa-like"/>
    <property type="match status" value="1"/>
</dbReference>
<dbReference type="InterPro" id="IPR036513">
    <property type="entry name" value="STAS_dom_sf"/>
</dbReference>
<dbReference type="PANTHER" id="PTHR33495">
    <property type="entry name" value="ANTI-SIGMA FACTOR ANTAGONIST TM_1081-RELATED-RELATED"/>
    <property type="match status" value="1"/>
</dbReference>
<evidence type="ECO:0000259" key="1">
    <source>
        <dbReference type="Pfam" id="PF01740"/>
    </source>
</evidence>
<dbReference type="InterPro" id="IPR036890">
    <property type="entry name" value="HATPase_C_sf"/>
</dbReference>
<dbReference type="Gene3D" id="3.30.750.24">
    <property type="entry name" value="STAS domain"/>
    <property type="match status" value="1"/>
</dbReference>
<evidence type="ECO:0000313" key="3">
    <source>
        <dbReference type="EMBL" id="AGS54267.1"/>
    </source>
</evidence>
<evidence type="ECO:0000259" key="2">
    <source>
        <dbReference type="Pfam" id="PF13581"/>
    </source>
</evidence>
<name>A0A806KHW1_9BACT</name>
<protein>
    <recommendedName>
        <fullName evidence="4">Anti-sigma factor antagonist</fullName>
    </recommendedName>
</protein>
<proteinExistence type="predicted"/>
<feature type="domain" description="Histidine kinase/HSP90-like ATPase" evidence="2">
    <location>
        <begin position="142"/>
        <end position="260"/>
    </location>
</feature>
<dbReference type="InterPro" id="IPR002645">
    <property type="entry name" value="STAS_dom"/>
</dbReference>
<dbReference type="Pfam" id="PF13581">
    <property type="entry name" value="HATPase_c_2"/>
    <property type="match status" value="1"/>
</dbReference>
<reference evidence="3" key="1">
    <citation type="submission" date="2012-03" db="EMBL/GenBank/DDBJ databases">
        <title>Functional metagenomics reveals considerable lignocellulase gene clusters in the gut microbiome of a wood-feeding higher termite.</title>
        <authorList>
            <person name="Liu N."/>
        </authorList>
    </citation>
    <scope>NUCLEOTIDE SEQUENCE</scope>
</reference>
<sequence>MTLSNSADFLLEGLTVSSTEPGLAVISVGSPLDIPAIVPFKAAVDWCAERGKVFVVVNLENVNFIDSPFVGTLMGCRKMLQQRGGDLAICSSSQFLQDRLSVMGLDRIFHFYTSPQTAISDFHFLGSKEHFSFVLPLQRNCVTLLRRLLCAILTKKNFKPKLIMHIETIIDELANNAVDYSSPDSKDFFAGVSISRKKIVMIVKNTHSRLEKPAMDALQSKYQNPKIDAESTRGRGIPLIKMLSNSVNLDISKTEVIVQVTKIVEV</sequence>
<evidence type="ECO:0008006" key="4">
    <source>
        <dbReference type="Google" id="ProtNLM"/>
    </source>
</evidence>
<dbReference type="Pfam" id="PF01740">
    <property type="entry name" value="STAS"/>
    <property type="match status" value="1"/>
</dbReference>
<organism evidence="3">
    <name type="scientific">uncultured bacterium contig00092</name>
    <dbReference type="NCBI Taxonomy" id="1181563"/>
    <lineage>
        <taxon>Bacteria</taxon>
        <taxon>environmental samples</taxon>
    </lineage>
</organism>
<dbReference type="AlphaFoldDB" id="A0A806KHW1"/>
<dbReference type="PANTHER" id="PTHR33495:SF2">
    <property type="entry name" value="ANTI-SIGMA FACTOR ANTAGONIST TM_1081-RELATED"/>
    <property type="match status" value="1"/>
</dbReference>
<accession>A0A806KHW1</accession>
<dbReference type="EMBL" id="JQ844286">
    <property type="protein sequence ID" value="AGS54267.1"/>
    <property type="molecule type" value="Genomic_DNA"/>
</dbReference>
<dbReference type="CDD" id="cd07043">
    <property type="entry name" value="STAS_anti-anti-sigma_factors"/>
    <property type="match status" value="1"/>
</dbReference>
<feature type="domain" description="STAS" evidence="1">
    <location>
        <begin position="20"/>
        <end position="118"/>
    </location>
</feature>
<dbReference type="Gene3D" id="3.30.565.10">
    <property type="entry name" value="Histidine kinase-like ATPase, C-terminal domain"/>
    <property type="match status" value="1"/>
</dbReference>